<dbReference type="AlphaFoldDB" id="A0AAV5WTM3"/>
<accession>A0AAV5WTM3</accession>
<protein>
    <submittedName>
        <fullName evidence="1">Uncharacterized protein</fullName>
    </submittedName>
</protein>
<evidence type="ECO:0000313" key="1">
    <source>
        <dbReference type="EMBL" id="GMT34034.1"/>
    </source>
</evidence>
<name>A0AAV5WTM3_9BILA</name>
<sequence>MKIDKSTGEIVLHHFPCEFVHSVSVDYVFFRLNHLSESFKSCSWGNFDSCLFDYLTSVNFLLDVVHGASGHVDACLQSVSDGVTA</sequence>
<organism evidence="1 2">
    <name type="scientific">Pristionchus fissidentatus</name>
    <dbReference type="NCBI Taxonomy" id="1538716"/>
    <lineage>
        <taxon>Eukaryota</taxon>
        <taxon>Metazoa</taxon>
        <taxon>Ecdysozoa</taxon>
        <taxon>Nematoda</taxon>
        <taxon>Chromadorea</taxon>
        <taxon>Rhabditida</taxon>
        <taxon>Rhabditina</taxon>
        <taxon>Diplogasteromorpha</taxon>
        <taxon>Diplogasteroidea</taxon>
        <taxon>Neodiplogasteridae</taxon>
        <taxon>Pristionchus</taxon>
    </lineage>
</organism>
<proteinExistence type="predicted"/>
<dbReference type="EMBL" id="BTSY01000006">
    <property type="protein sequence ID" value="GMT34034.1"/>
    <property type="molecule type" value="Genomic_DNA"/>
</dbReference>
<evidence type="ECO:0000313" key="2">
    <source>
        <dbReference type="Proteomes" id="UP001432322"/>
    </source>
</evidence>
<reference evidence="1" key="1">
    <citation type="submission" date="2023-10" db="EMBL/GenBank/DDBJ databases">
        <title>Genome assembly of Pristionchus species.</title>
        <authorList>
            <person name="Yoshida K."/>
            <person name="Sommer R.J."/>
        </authorList>
    </citation>
    <scope>NUCLEOTIDE SEQUENCE</scope>
    <source>
        <strain evidence="1">RS5133</strain>
    </source>
</reference>
<dbReference type="Proteomes" id="UP001432322">
    <property type="component" value="Unassembled WGS sequence"/>
</dbReference>
<keyword evidence="2" id="KW-1185">Reference proteome</keyword>
<gene>
    <name evidence="1" type="ORF">PFISCL1PPCAC_25331</name>
</gene>
<comment type="caution">
    <text evidence="1">The sequence shown here is derived from an EMBL/GenBank/DDBJ whole genome shotgun (WGS) entry which is preliminary data.</text>
</comment>